<dbReference type="EMBL" id="CAJHUB010000754">
    <property type="protein sequence ID" value="CAD7682271.1"/>
    <property type="molecule type" value="Genomic_DNA"/>
</dbReference>
<gene>
    <name evidence="1" type="ORF">NYPRO_LOCUS15063</name>
</gene>
<dbReference type="Proteomes" id="UP000645828">
    <property type="component" value="Unassembled WGS sequence"/>
</dbReference>
<evidence type="ECO:0000313" key="2">
    <source>
        <dbReference type="Proteomes" id="UP000645828"/>
    </source>
</evidence>
<evidence type="ECO:0000313" key="1">
    <source>
        <dbReference type="EMBL" id="CAD7682271.1"/>
    </source>
</evidence>
<keyword evidence="2" id="KW-1185">Reference proteome</keyword>
<accession>A0A811Z0E9</accession>
<reference evidence="1" key="1">
    <citation type="submission" date="2020-12" db="EMBL/GenBank/DDBJ databases">
        <authorList>
            <consortium name="Molecular Ecology Group"/>
        </authorList>
    </citation>
    <scope>NUCLEOTIDE SEQUENCE</scope>
    <source>
        <strain evidence="1">TBG_1078</strain>
    </source>
</reference>
<sequence length="96" mass="10103">MLLGSGAGPLICSARGRSVLAVLGPPGLCLVRGRPDPGLCPGALCSRACAVGFVLPPCSSPPVEPLPRRKNMRLLTIGNKLRASGREWVGHWAIWH</sequence>
<dbReference type="AlphaFoldDB" id="A0A811Z0E9"/>
<comment type="caution">
    <text evidence="1">The sequence shown here is derived from an EMBL/GenBank/DDBJ whole genome shotgun (WGS) entry which is preliminary data.</text>
</comment>
<organism evidence="1 2">
    <name type="scientific">Nyctereutes procyonoides</name>
    <name type="common">Raccoon dog</name>
    <name type="synonym">Canis procyonoides</name>
    <dbReference type="NCBI Taxonomy" id="34880"/>
    <lineage>
        <taxon>Eukaryota</taxon>
        <taxon>Metazoa</taxon>
        <taxon>Chordata</taxon>
        <taxon>Craniata</taxon>
        <taxon>Vertebrata</taxon>
        <taxon>Euteleostomi</taxon>
        <taxon>Mammalia</taxon>
        <taxon>Eutheria</taxon>
        <taxon>Laurasiatheria</taxon>
        <taxon>Carnivora</taxon>
        <taxon>Caniformia</taxon>
        <taxon>Canidae</taxon>
        <taxon>Nyctereutes</taxon>
    </lineage>
</organism>
<protein>
    <submittedName>
        <fullName evidence="1">(raccoon dog) hypothetical protein</fullName>
    </submittedName>
</protein>
<name>A0A811Z0E9_NYCPR</name>
<proteinExistence type="predicted"/>